<organism evidence="6 7">
    <name type="scientific">Rubinisphaera brasiliensis (strain ATCC 49424 / DSM 5305 / JCM 21570 / IAM 15109 / NBRC 103401 / IFAM 1448)</name>
    <name type="common">Planctomyces brasiliensis</name>
    <dbReference type="NCBI Taxonomy" id="756272"/>
    <lineage>
        <taxon>Bacteria</taxon>
        <taxon>Pseudomonadati</taxon>
        <taxon>Planctomycetota</taxon>
        <taxon>Planctomycetia</taxon>
        <taxon>Planctomycetales</taxon>
        <taxon>Planctomycetaceae</taxon>
        <taxon>Rubinisphaera</taxon>
    </lineage>
</organism>
<evidence type="ECO:0000313" key="6">
    <source>
        <dbReference type="EMBL" id="ADY58426.1"/>
    </source>
</evidence>
<dbReference type="Pfam" id="PF09685">
    <property type="entry name" value="MamF_MmsF"/>
    <property type="match status" value="1"/>
</dbReference>
<evidence type="ECO:0000256" key="4">
    <source>
        <dbReference type="ARBA" id="ARBA00023136"/>
    </source>
</evidence>
<evidence type="ECO:0000256" key="3">
    <source>
        <dbReference type="ARBA" id="ARBA00022989"/>
    </source>
</evidence>
<dbReference type="EMBL" id="CP002546">
    <property type="protein sequence ID" value="ADY58426.1"/>
    <property type="molecule type" value="Genomic_DNA"/>
</dbReference>
<comment type="subcellular location">
    <subcellularLocation>
        <location evidence="1">Membrane</location>
        <topology evidence="1">Multi-pass membrane protein</topology>
    </subcellularLocation>
</comment>
<evidence type="ECO:0000256" key="5">
    <source>
        <dbReference type="SAM" id="Phobius"/>
    </source>
</evidence>
<keyword evidence="3 5" id="KW-1133">Transmembrane helix</keyword>
<keyword evidence="4 5" id="KW-0472">Membrane</keyword>
<proteinExistence type="predicted"/>
<dbReference type="AlphaFoldDB" id="F0SHI8"/>
<sequence>MSQLVRSLGPNRYCVLLHISQATSLFLAPWAGLAISLCLWLHGRKRLTIIDRHGRSVVNSALTFWLLYVLVSLDPFAEYRLALQVGLMALYAVVILVGLGWAAKGDFWKSPFAFPFLKVTAESHRPVPATEPR</sequence>
<dbReference type="RefSeq" id="WP_013627166.1">
    <property type="nucleotide sequence ID" value="NC_015174.1"/>
</dbReference>
<feature type="transmembrane region" description="Helical" evidence="5">
    <location>
        <begin position="83"/>
        <end position="103"/>
    </location>
</feature>
<evidence type="ECO:0000313" key="7">
    <source>
        <dbReference type="Proteomes" id="UP000006860"/>
    </source>
</evidence>
<dbReference type="Proteomes" id="UP000006860">
    <property type="component" value="Chromosome"/>
</dbReference>
<evidence type="ECO:0008006" key="8">
    <source>
        <dbReference type="Google" id="ProtNLM"/>
    </source>
</evidence>
<gene>
    <name evidence="6" type="ordered locus">Plabr_0803</name>
</gene>
<name>F0SHI8_RUBBR</name>
<dbReference type="HOGENOM" id="CLU_104196_0_0_0"/>
<keyword evidence="7" id="KW-1185">Reference proteome</keyword>
<dbReference type="STRING" id="756272.Plabr_0803"/>
<evidence type="ECO:0000256" key="1">
    <source>
        <dbReference type="ARBA" id="ARBA00004141"/>
    </source>
</evidence>
<keyword evidence="2 5" id="KW-0812">Transmembrane</keyword>
<feature type="transmembrane region" description="Helical" evidence="5">
    <location>
        <begin position="15"/>
        <end position="41"/>
    </location>
</feature>
<evidence type="ECO:0000256" key="2">
    <source>
        <dbReference type="ARBA" id="ARBA00022692"/>
    </source>
</evidence>
<protein>
    <recommendedName>
        <fullName evidence="8">DUF4870 domain-containing protein</fullName>
    </recommendedName>
</protein>
<dbReference type="InterPro" id="IPR019109">
    <property type="entry name" value="MamF_MmsF"/>
</dbReference>
<reference evidence="7" key="1">
    <citation type="submission" date="2011-02" db="EMBL/GenBank/DDBJ databases">
        <title>The complete genome of Planctomyces brasiliensis DSM 5305.</title>
        <authorList>
            <person name="Lucas S."/>
            <person name="Copeland A."/>
            <person name="Lapidus A."/>
            <person name="Bruce D."/>
            <person name="Goodwin L."/>
            <person name="Pitluck S."/>
            <person name="Kyrpides N."/>
            <person name="Mavromatis K."/>
            <person name="Pagani I."/>
            <person name="Ivanova N."/>
            <person name="Ovchinnikova G."/>
            <person name="Lu M."/>
            <person name="Detter J.C."/>
            <person name="Han C."/>
            <person name="Land M."/>
            <person name="Hauser L."/>
            <person name="Markowitz V."/>
            <person name="Cheng J.-F."/>
            <person name="Hugenholtz P."/>
            <person name="Woyke T."/>
            <person name="Wu D."/>
            <person name="Tindall B."/>
            <person name="Pomrenke H.G."/>
            <person name="Brambilla E."/>
            <person name="Klenk H.-P."/>
            <person name="Eisen J.A."/>
        </authorList>
    </citation>
    <scope>NUCLEOTIDE SEQUENCE [LARGE SCALE GENOMIC DNA]</scope>
    <source>
        <strain evidence="7">ATCC 49424 / DSM 5305 / JCM 21570 / NBRC 103401 / IFAM 1448</strain>
    </source>
</reference>
<dbReference type="KEGG" id="pbs:Plabr_0803"/>
<feature type="transmembrane region" description="Helical" evidence="5">
    <location>
        <begin position="53"/>
        <end position="71"/>
    </location>
</feature>
<accession>F0SHI8</accession>